<dbReference type="Proteomes" id="UP001165960">
    <property type="component" value="Unassembled WGS sequence"/>
</dbReference>
<evidence type="ECO:0000313" key="2">
    <source>
        <dbReference type="Proteomes" id="UP001165960"/>
    </source>
</evidence>
<proteinExistence type="predicted"/>
<gene>
    <name evidence="1" type="ORF">DSO57_1016071</name>
</gene>
<sequence>MVLALVSGENLVKLDPSSTEQPLKVLVSMTFGSRSHIKNIFEIGKTLQKRGHKLSYMAIEPYLRFADGYNVTRHQLGPSGIEVDDHRGISELNQVPVNPLLDTLDALIEHLPIIYRMTLKDVLDVIDLEKPDVMICDFFSPSCIDGAHQRKIPLITGLQTLDGPILPPTYVTGVLSYFPTTIKGLNFFQRFYSTAMYPLMALPRYITLNTKINAERALFGIAPTTVVNVGNWDNSLKICNTFVGFEAARPLEPTMKLVGPIMSDEFSPLTQHLSSFLNTKQRVMYIAFGSGVVLSKKDVQILFSAVTQLVEEGKADGIVWALGKTPHATFEASQVSTQVDGKTLHAEELLNNQHPKIQFASWAPQVAILSHPAVRVFLSHGGLESIFEGIYAGTPILAMPFFSDQHRNGRKVVEMGFGGYSDRLTQTASSLHKVMSDMMLDADGKLANSILHWKVIARMNAKRKEEAANLVEEFALTNKVCRLAPGADPNAPFSCGLDHLVPGYHKMNVLLAYGIDVFSFLGLLIFLGSLPGFFLLRSLSRYAFKSNDCSTKQKIL</sequence>
<keyword evidence="2" id="KW-1185">Reference proteome</keyword>
<organism evidence="1 2">
    <name type="scientific">Entomophthora muscae</name>
    <dbReference type="NCBI Taxonomy" id="34485"/>
    <lineage>
        <taxon>Eukaryota</taxon>
        <taxon>Fungi</taxon>
        <taxon>Fungi incertae sedis</taxon>
        <taxon>Zoopagomycota</taxon>
        <taxon>Entomophthoromycotina</taxon>
        <taxon>Entomophthoromycetes</taxon>
        <taxon>Entomophthorales</taxon>
        <taxon>Entomophthoraceae</taxon>
        <taxon>Entomophthora</taxon>
    </lineage>
</organism>
<dbReference type="EMBL" id="QTSX02007164">
    <property type="protein sequence ID" value="KAJ9050272.1"/>
    <property type="molecule type" value="Genomic_DNA"/>
</dbReference>
<reference evidence="1" key="1">
    <citation type="submission" date="2022-04" db="EMBL/GenBank/DDBJ databases">
        <title>Genome of the entomopathogenic fungus Entomophthora muscae.</title>
        <authorList>
            <person name="Elya C."/>
            <person name="Lovett B.R."/>
            <person name="Lee E."/>
            <person name="Macias A.M."/>
            <person name="Hajek A.E."/>
            <person name="De Bivort B.L."/>
            <person name="Kasson M.T."/>
            <person name="De Fine Licht H.H."/>
            <person name="Stajich J.E."/>
        </authorList>
    </citation>
    <scope>NUCLEOTIDE SEQUENCE</scope>
    <source>
        <strain evidence="1">Berkeley</strain>
    </source>
</reference>
<comment type="caution">
    <text evidence="1">The sequence shown here is derived from an EMBL/GenBank/DDBJ whole genome shotgun (WGS) entry which is preliminary data.</text>
</comment>
<accession>A0ACC2RJJ9</accession>
<evidence type="ECO:0000313" key="1">
    <source>
        <dbReference type="EMBL" id="KAJ9050272.1"/>
    </source>
</evidence>
<protein>
    <submittedName>
        <fullName evidence="1">Uncharacterized protein</fullName>
    </submittedName>
</protein>
<name>A0ACC2RJJ9_9FUNG</name>